<protein>
    <submittedName>
        <fullName evidence="1">Uncharacterized protein</fullName>
    </submittedName>
</protein>
<dbReference type="HOGENOM" id="CLU_3119463_0_0_5"/>
<dbReference type="EMBL" id="AONI01000015">
    <property type="protein sequence ID" value="EPX77270.1"/>
    <property type="molecule type" value="Genomic_DNA"/>
</dbReference>
<organism evidence="1 2">
    <name type="scientific">Litoreibacter arenae DSM 19593</name>
    <dbReference type="NCBI Taxonomy" id="1123360"/>
    <lineage>
        <taxon>Bacteria</taxon>
        <taxon>Pseudomonadati</taxon>
        <taxon>Pseudomonadota</taxon>
        <taxon>Alphaproteobacteria</taxon>
        <taxon>Rhodobacterales</taxon>
        <taxon>Roseobacteraceae</taxon>
        <taxon>Litoreibacter</taxon>
    </lineage>
</organism>
<sequence>MLRYPADLDLTLFARRLSESALTPRARMAHCGLAWFPVMRKALRGKMGIR</sequence>
<comment type="caution">
    <text evidence="1">The sequence shown here is derived from an EMBL/GenBank/DDBJ whole genome shotgun (WGS) entry which is preliminary data.</text>
</comment>
<dbReference type="Proteomes" id="UP000015351">
    <property type="component" value="Unassembled WGS sequence"/>
</dbReference>
<dbReference type="AlphaFoldDB" id="S9RGQ6"/>
<keyword evidence="2" id="KW-1185">Reference proteome</keyword>
<evidence type="ECO:0000313" key="1">
    <source>
        <dbReference type="EMBL" id="EPX77270.1"/>
    </source>
</evidence>
<dbReference type="STRING" id="1123360.thalar_02992"/>
<name>S9RGQ6_9RHOB</name>
<proteinExistence type="predicted"/>
<accession>S9RGQ6</accession>
<reference evidence="2" key="1">
    <citation type="journal article" date="2013" name="Stand. Genomic Sci.">
        <title>Genome sequence of the Litoreibacter arenae type strain (DSM 19593(T)), a member of the Roseobacter clade isolated from sea sand.</title>
        <authorList>
            <person name="Riedel T."/>
            <person name="Fiebig A."/>
            <person name="Petersen J."/>
            <person name="Gronow S."/>
            <person name="Kyrpides N.C."/>
            <person name="Goker M."/>
            <person name="Klenk H.P."/>
        </authorList>
    </citation>
    <scope>NUCLEOTIDE SEQUENCE [LARGE SCALE GENOMIC DNA]</scope>
    <source>
        <strain evidence="2">DSM 19593</strain>
    </source>
</reference>
<evidence type="ECO:0000313" key="2">
    <source>
        <dbReference type="Proteomes" id="UP000015351"/>
    </source>
</evidence>
<gene>
    <name evidence="1" type="ORF">thalar_02992</name>
</gene>